<accession>A0A061SS42</accession>
<evidence type="ECO:0000313" key="9">
    <source>
        <dbReference type="Proteomes" id="UP000027337"/>
    </source>
</evidence>
<comment type="similarity">
    <text evidence="1">Belongs to the bacterial solute-binding protein ModA family.</text>
</comment>
<feature type="binding site" evidence="6">
    <location>
        <position position="36"/>
    </location>
    <ligand>
        <name>molybdate</name>
        <dbReference type="ChEBI" id="CHEBI:36264"/>
    </ligand>
</feature>
<feature type="signal peptide" evidence="7">
    <location>
        <begin position="1"/>
        <end position="22"/>
    </location>
</feature>
<evidence type="ECO:0000256" key="2">
    <source>
        <dbReference type="ARBA" id="ARBA00022505"/>
    </source>
</evidence>
<feature type="binding site" evidence="6">
    <location>
        <position position="141"/>
    </location>
    <ligand>
        <name>molybdate</name>
        <dbReference type="ChEBI" id="CHEBI:36264"/>
    </ligand>
</feature>
<feature type="binding site" evidence="6">
    <location>
        <position position="168"/>
    </location>
    <ligand>
        <name>molybdate</name>
        <dbReference type="ChEBI" id="CHEBI:36264"/>
    </ligand>
</feature>
<dbReference type="STRING" id="83219.PM02_15660"/>
<proteinExistence type="inferred from homology"/>
<evidence type="ECO:0000256" key="4">
    <source>
        <dbReference type="ARBA" id="ARBA00022729"/>
    </source>
</evidence>
<dbReference type="GO" id="GO:0030973">
    <property type="term" value="F:molybdate ion binding"/>
    <property type="evidence" value="ECO:0007669"/>
    <property type="project" value="TreeGrafter"/>
</dbReference>
<dbReference type="PIRSF" id="PIRSF004846">
    <property type="entry name" value="ModA"/>
    <property type="match status" value="1"/>
</dbReference>
<dbReference type="GO" id="GO:0046872">
    <property type="term" value="F:metal ion binding"/>
    <property type="evidence" value="ECO:0007669"/>
    <property type="project" value="UniProtKB-KW"/>
</dbReference>
<dbReference type="InterPro" id="IPR050682">
    <property type="entry name" value="ModA/WtpA"/>
</dbReference>
<feature type="binding site" evidence="6">
    <location>
        <position position="59"/>
    </location>
    <ligand>
        <name>molybdate</name>
        <dbReference type="ChEBI" id="CHEBI:36264"/>
    </ligand>
</feature>
<feature type="binding site" evidence="6">
    <location>
        <position position="186"/>
    </location>
    <ligand>
        <name>molybdate</name>
        <dbReference type="ChEBI" id="CHEBI:36264"/>
    </ligand>
</feature>
<dbReference type="eggNOG" id="COG0725">
    <property type="taxonomic scope" value="Bacteria"/>
</dbReference>
<keyword evidence="2 6" id="KW-0500">Molybdenum</keyword>
<protein>
    <submittedName>
        <fullName evidence="8">Molybdenum ABC transporter substrate-binding protein</fullName>
    </submittedName>
</protein>
<dbReference type="AlphaFoldDB" id="A0A061SS42"/>
<keyword evidence="4 7" id="KW-0732">Signal</keyword>
<organism evidence="8 9">
    <name type="scientific">Sulfitobacter mediterraneus</name>
    <dbReference type="NCBI Taxonomy" id="83219"/>
    <lineage>
        <taxon>Bacteria</taxon>
        <taxon>Pseudomonadati</taxon>
        <taxon>Pseudomonadota</taxon>
        <taxon>Alphaproteobacteria</taxon>
        <taxon>Rhodobacterales</taxon>
        <taxon>Roseobacteraceae</taxon>
        <taxon>Sulfitobacter</taxon>
    </lineage>
</organism>
<evidence type="ECO:0000256" key="1">
    <source>
        <dbReference type="ARBA" id="ARBA00009175"/>
    </source>
</evidence>
<dbReference type="Gene3D" id="3.40.190.10">
    <property type="entry name" value="Periplasmic binding protein-like II"/>
    <property type="match status" value="2"/>
</dbReference>
<dbReference type="PANTHER" id="PTHR30632">
    <property type="entry name" value="MOLYBDATE-BINDING PERIPLASMIC PROTEIN"/>
    <property type="match status" value="1"/>
</dbReference>
<evidence type="ECO:0000256" key="3">
    <source>
        <dbReference type="ARBA" id="ARBA00022723"/>
    </source>
</evidence>
<dbReference type="Proteomes" id="UP000027337">
    <property type="component" value="Unassembled WGS sequence"/>
</dbReference>
<feature type="chain" id="PRO_5001606714" evidence="7">
    <location>
        <begin position="23"/>
        <end position="247"/>
    </location>
</feature>
<evidence type="ECO:0000313" key="8">
    <source>
        <dbReference type="EMBL" id="KAJ02189.1"/>
    </source>
</evidence>
<dbReference type="GO" id="GO:0015689">
    <property type="term" value="P:molybdate ion transport"/>
    <property type="evidence" value="ECO:0007669"/>
    <property type="project" value="InterPro"/>
</dbReference>
<name>A0A061SS42_9RHOB</name>
<dbReference type="EMBL" id="JEMU01000014">
    <property type="protein sequence ID" value="KAJ02189.1"/>
    <property type="molecule type" value="Genomic_DNA"/>
</dbReference>
<comment type="caution">
    <text evidence="8">The sequence shown here is derived from an EMBL/GenBank/DDBJ whole genome shotgun (WGS) entry which is preliminary data.</text>
</comment>
<gene>
    <name evidence="8" type="ORF">PM02_15660</name>
</gene>
<dbReference type="Pfam" id="PF13531">
    <property type="entry name" value="SBP_bac_11"/>
    <property type="match status" value="1"/>
</dbReference>
<dbReference type="FunFam" id="3.40.190.10:FF:000035">
    <property type="entry name" value="Molybdate ABC transporter substrate-binding protein"/>
    <property type="match status" value="1"/>
</dbReference>
<evidence type="ECO:0000256" key="5">
    <source>
        <dbReference type="ARBA" id="ARBA00062515"/>
    </source>
</evidence>
<keyword evidence="9" id="KW-1185">Reference proteome</keyword>
<evidence type="ECO:0000256" key="7">
    <source>
        <dbReference type="SAM" id="SignalP"/>
    </source>
</evidence>
<dbReference type="NCBIfam" id="TIGR01256">
    <property type="entry name" value="modA"/>
    <property type="match status" value="1"/>
</dbReference>
<dbReference type="GO" id="GO:0030288">
    <property type="term" value="C:outer membrane-bounded periplasmic space"/>
    <property type="evidence" value="ECO:0007669"/>
    <property type="project" value="TreeGrafter"/>
</dbReference>
<keyword evidence="3 6" id="KW-0479">Metal-binding</keyword>
<dbReference type="PANTHER" id="PTHR30632:SF17">
    <property type="entry name" value="MOLYBDATE-BINDING PROTEIN MODA"/>
    <property type="match status" value="1"/>
</dbReference>
<reference evidence="8 9" key="1">
    <citation type="journal article" date="2014" name="Genome Announc.">
        <title>Draft Genome Sequences of Two Isolates of the Roseobacter Group, Sulfitobacter sp. Strains 3SOLIMAR09 and 1FIGIMAR09, from Harbors of Mallorca Island (Mediterranean Sea).</title>
        <authorList>
            <person name="Mas-Llado M."/>
            <person name="Pina-Villalonga J.M."/>
            <person name="Brunet-Galmes I."/>
            <person name="Nogales B."/>
            <person name="Bosch R."/>
        </authorList>
    </citation>
    <scope>NUCLEOTIDE SEQUENCE [LARGE SCALE GENOMIC DNA]</scope>
    <source>
        <strain evidence="8 9">1FIGIMAR09</strain>
    </source>
</reference>
<dbReference type="SUPFAM" id="SSF53850">
    <property type="entry name" value="Periplasmic binding protein-like II"/>
    <property type="match status" value="1"/>
</dbReference>
<evidence type="ECO:0000256" key="6">
    <source>
        <dbReference type="PIRSR" id="PIRSR004846-1"/>
    </source>
</evidence>
<sequence length="247" mass="26053">MVRLMKRVFALLIWLLALPLLAAAQSPPVTVFAAASLRGALDDLAAQYGAPVTVSFAGSGTLARQVAAGAPADLVVLANPAWMDWLAEQDVSFAGPTRSIASNRLVVISHQEIEPLNDISALPVKLDTGRLAMGHRDAVPAGAYARQWLQSIDLWNRLEPQLAETDNVRSALALVARGAAPFGIVYATDAMAETRVHTVFDVPANLHDPILYPAAALSAGGQAFLEYLASPAAQVVFAAHGFAEAPE</sequence>
<dbReference type="InterPro" id="IPR005950">
    <property type="entry name" value="ModA"/>
</dbReference>
<comment type="subunit">
    <text evidence="5">The complex is composed of two ATP-binding proteins (ModC), two transmembrane proteins (ModB) and a solute-binding protein (ModA).</text>
</comment>
<dbReference type="GO" id="GO:1901359">
    <property type="term" value="F:tungstate binding"/>
    <property type="evidence" value="ECO:0007669"/>
    <property type="project" value="UniProtKB-ARBA"/>
</dbReference>